<accession>A0A443HNE5</accession>
<evidence type="ECO:0000256" key="1">
    <source>
        <dbReference type="SAM" id="Coils"/>
    </source>
</evidence>
<proteinExistence type="predicted"/>
<feature type="coiled-coil region" evidence="1">
    <location>
        <begin position="116"/>
        <end position="143"/>
    </location>
</feature>
<sequence>MAPSEESILGNFLLSPAPLPTVISLQKFTELFPKRLRSHPQIRVLYRELQQLREQDMNLVNENIDKEVQRGERQKMELRKALSATGVDGISDGEQREMDMDVQLFGQPSTKSPETLHTLSSLLSEMEAACSALEAEISATEKEAATTLADLHTTVGEMSDLRYGKFNKPAGTAGDITGEAIKGLKSLEDACNRATM</sequence>
<dbReference type="RefSeq" id="XP_028482987.1">
    <property type="nucleotide sequence ID" value="XM_028633910.1"/>
</dbReference>
<dbReference type="PANTHER" id="PTHR28064">
    <property type="entry name" value="INNER KINETOCHORE SUBUNIT NKP2"/>
    <property type="match status" value="1"/>
</dbReference>
<organism evidence="2 3">
    <name type="scientific">Byssochlamys spectabilis</name>
    <name type="common">Paecilomyces variotii</name>
    <dbReference type="NCBI Taxonomy" id="264951"/>
    <lineage>
        <taxon>Eukaryota</taxon>
        <taxon>Fungi</taxon>
        <taxon>Dikarya</taxon>
        <taxon>Ascomycota</taxon>
        <taxon>Pezizomycotina</taxon>
        <taxon>Eurotiomycetes</taxon>
        <taxon>Eurotiomycetidae</taxon>
        <taxon>Eurotiales</taxon>
        <taxon>Thermoascaceae</taxon>
        <taxon>Paecilomyces</taxon>
    </lineage>
</organism>
<dbReference type="Proteomes" id="UP000283841">
    <property type="component" value="Unassembled WGS sequence"/>
</dbReference>
<comment type="caution">
    <text evidence="2">The sequence shown here is derived from an EMBL/GenBank/DDBJ whole genome shotgun (WGS) entry which is preliminary data.</text>
</comment>
<dbReference type="VEuPathDB" id="FungiDB:C8Q69DRAFT_67524"/>
<evidence type="ECO:0000313" key="2">
    <source>
        <dbReference type="EMBL" id="RWQ93342.1"/>
    </source>
</evidence>
<dbReference type="GO" id="GO:0031511">
    <property type="term" value="C:Mis6-Sim4 complex"/>
    <property type="evidence" value="ECO:0007669"/>
    <property type="project" value="TreeGrafter"/>
</dbReference>
<keyword evidence="1" id="KW-0175">Coiled coil</keyword>
<reference evidence="2 3" key="1">
    <citation type="journal article" date="2018" name="Front. Microbiol.">
        <title>Genomic and genetic insights into a cosmopolitan fungus, Paecilomyces variotii (Eurotiales).</title>
        <authorList>
            <person name="Urquhart A.S."/>
            <person name="Mondo S.J."/>
            <person name="Makela M.R."/>
            <person name="Hane J.K."/>
            <person name="Wiebenga A."/>
            <person name="He G."/>
            <person name="Mihaltcheva S."/>
            <person name="Pangilinan J."/>
            <person name="Lipzen A."/>
            <person name="Barry K."/>
            <person name="de Vries R.P."/>
            <person name="Grigoriev I.V."/>
            <person name="Idnurm A."/>
        </authorList>
    </citation>
    <scope>NUCLEOTIDE SEQUENCE [LARGE SCALE GENOMIC DNA]</scope>
    <source>
        <strain evidence="2 3">CBS 101075</strain>
    </source>
</reference>
<protein>
    <submittedName>
        <fullName evidence="2">Cnl2/NKP2 family protein-domain-containing protein</fullName>
    </submittedName>
</protein>
<dbReference type="STRING" id="264951.A0A443HNE5"/>
<name>A0A443HNE5_BYSSP</name>
<feature type="coiled-coil region" evidence="1">
    <location>
        <begin position="42"/>
        <end position="81"/>
    </location>
</feature>
<keyword evidence="3" id="KW-1185">Reference proteome</keyword>
<dbReference type="Pfam" id="PF09447">
    <property type="entry name" value="Cnl2_NKP2"/>
    <property type="match status" value="1"/>
</dbReference>
<dbReference type="GO" id="GO:0007059">
    <property type="term" value="P:chromosome segregation"/>
    <property type="evidence" value="ECO:0007669"/>
    <property type="project" value="TreeGrafter"/>
</dbReference>
<dbReference type="InterPro" id="IPR018565">
    <property type="entry name" value="Nkp2/Cnl2"/>
</dbReference>
<dbReference type="OrthoDB" id="2311687at2759"/>
<dbReference type="AlphaFoldDB" id="A0A443HNE5"/>
<dbReference type="PANTHER" id="PTHR28064:SF1">
    <property type="entry name" value="INNER KINETOCHORE SUBUNIT NKP2"/>
    <property type="match status" value="1"/>
</dbReference>
<dbReference type="GeneID" id="39603187"/>
<evidence type="ECO:0000313" key="3">
    <source>
        <dbReference type="Proteomes" id="UP000283841"/>
    </source>
</evidence>
<dbReference type="EMBL" id="RCNU01000010">
    <property type="protein sequence ID" value="RWQ93342.1"/>
    <property type="molecule type" value="Genomic_DNA"/>
</dbReference>
<gene>
    <name evidence="2" type="ORF">C8Q69DRAFT_67524</name>
</gene>